<dbReference type="PANTHER" id="PTHR30408">
    <property type="entry name" value="TYPE-1 RESTRICTION ENZYME ECOKI SPECIFICITY PROTEIN"/>
    <property type="match status" value="1"/>
</dbReference>
<dbReference type="InterPro" id="IPR000055">
    <property type="entry name" value="Restrct_endonuc_typeI_TRD"/>
</dbReference>
<dbReference type="Proteomes" id="UP000266258">
    <property type="component" value="Unassembled WGS sequence"/>
</dbReference>
<organism evidence="5 6">
    <name type="scientific">Psittacicella melopsittaci</name>
    <dbReference type="NCBI Taxonomy" id="2028576"/>
    <lineage>
        <taxon>Bacteria</taxon>
        <taxon>Pseudomonadati</taxon>
        <taxon>Pseudomonadota</taxon>
        <taxon>Gammaproteobacteria</taxon>
        <taxon>Pasteurellales</taxon>
        <taxon>Psittacicellaceae</taxon>
        <taxon>Psittacicella</taxon>
    </lineage>
</organism>
<sequence>MAKKQTHIPPLRFAQFTQPWQEFTFTQILYERKTYHQKSSQYPLVSFTAEKGVTAKTQRYDREGLVVGNKAEKIYKVTHAGDIVYNPANLKFGAIALNRYGTAVFSPIYVTFALLEPEENSELFFGQYVTRPSFIQHLLQFEEGTVYERQAVKPKVFLAQKGYAPSYSEQVKIGQLFNQLDSQLDLIAEQVTYAKYLKESILTQVFTHASKPRLRFPQFSKSFTSVPLKKILRKDCPKNKNLEVTYVESISNKHGFISQVELFSDLSLASKELRNYTVITPGSFAYNPSRINVGSIAYKEPGQTPAIVSPLYVCFKVKEERVNPHYFLYWIKSPYFAAQRQKFSEGSVREILNYKRFSALEMRLPSLGEQEKVVTLLQSLDALIYHYEQMLEQAKALKQALSQRMFV</sequence>
<dbReference type="GO" id="GO:0009307">
    <property type="term" value="P:DNA restriction-modification system"/>
    <property type="evidence" value="ECO:0007669"/>
    <property type="project" value="UniProtKB-KW"/>
</dbReference>
<dbReference type="EMBL" id="NRJH01000007">
    <property type="protein sequence ID" value="RIY33878.1"/>
    <property type="molecule type" value="Genomic_DNA"/>
</dbReference>
<keyword evidence="2" id="KW-0680">Restriction system</keyword>
<evidence type="ECO:0000256" key="1">
    <source>
        <dbReference type="ARBA" id="ARBA00010923"/>
    </source>
</evidence>
<evidence type="ECO:0000256" key="3">
    <source>
        <dbReference type="ARBA" id="ARBA00023125"/>
    </source>
</evidence>
<dbReference type="OrthoDB" id="9798929at2"/>
<dbReference type="AlphaFoldDB" id="A0A3A1Y9K9"/>
<dbReference type="Gene3D" id="3.90.220.20">
    <property type="entry name" value="DNA methylase specificity domains"/>
    <property type="match status" value="2"/>
</dbReference>
<feature type="domain" description="Type I restriction modification DNA specificity" evidence="4">
    <location>
        <begin position="288"/>
        <end position="384"/>
    </location>
</feature>
<evidence type="ECO:0000259" key="4">
    <source>
        <dbReference type="Pfam" id="PF01420"/>
    </source>
</evidence>
<comment type="similarity">
    <text evidence="1">Belongs to the type-I restriction system S methylase family.</text>
</comment>
<evidence type="ECO:0000256" key="2">
    <source>
        <dbReference type="ARBA" id="ARBA00022747"/>
    </source>
</evidence>
<evidence type="ECO:0000313" key="5">
    <source>
        <dbReference type="EMBL" id="RIY33878.1"/>
    </source>
</evidence>
<accession>A0A3A1Y9K9</accession>
<dbReference type="InterPro" id="IPR044946">
    <property type="entry name" value="Restrct_endonuc_typeI_TRD_sf"/>
</dbReference>
<dbReference type="PANTHER" id="PTHR30408:SF12">
    <property type="entry name" value="TYPE I RESTRICTION ENZYME MJAVIII SPECIFICITY SUBUNIT"/>
    <property type="match status" value="1"/>
</dbReference>
<dbReference type="RefSeq" id="WP_119496385.1">
    <property type="nucleotide sequence ID" value="NZ_NRJH01000007.1"/>
</dbReference>
<dbReference type="GO" id="GO:0003677">
    <property type="term" value="F:DNA binding"/>
    <property type="evidence" value="ECO:0007669"/>
    <property type="project" value="UniProtKB-KW"/>
</dbReference>
<name>A0A3A1Y9K9_9GAMM</name>
<proteinExistence type="inferred from homology"/>
<dbReference type="InterPro" id="IPR052021">
    <property type="entry name" value="Type-I_RS_S_subunit"/>
</dbReference>
<gene>
    <name evidence="5" type="ORF">CJP74_00840</name>
</gene>
<evidence type="ECO:0000313" key="6">
    <source>
        <dbReference type="Proteomes" id="UP000266258"/>
    </source>
</evidence>
<dbReference type="Pfam" id="PF01420">
    <property type="entry name" value="Methylase_S"/>
    <property type="match status" value="1"/>
</dbReference>
<keyword evidence="6" id="KW-1185">Reference proteome</keyword>
<dbReference type="SUPFAM" id="SSF116734">
    <property type="entry name" value="DNA methylase specificity domain"/>
    <property type="match status" value="2"/>
</dbReference>
<keyword evidence="3" id="KW-0238">DNA-binding</keyword>
<reference evidence="5 6" key="1">
    <citation type="submission" date="2017-08" db="EMBL/GenBank/DDBJ databases">
        <title>Reclassification of Bisgaard taxon 37 and 44.</title>
        <authorList>
            <person name="Christensen H."/>
        </authorList>
    </citation>
    <scope>NUCLEOTIDE SEQUENCE [LARGE SCALE GENOMIC DNA]</scope>
    <source>
        <strain evidence="5 6">B96_4</strain>
    </source>
</reference>
<protein>
    <recommendedName>
        <fullName evidence="4">Type I restriction modification DNA specificity domain-containing protein</fullName>
    </recommendedName>
</protein>
<comment type="caution">
    <text evidence="5">The sequence shown here is derived from an EMBL/GenBank/DDBJ whole genome shotgun (WGS) entry which is preliminary data.</text>
</comment>